<evidence type="ECO:0000313" key="1">
    <source>
        <dbReference type="EMBL" id="ADF60082.1"/>
    </source>
</evidence>
<dbReference type="AlphaFoldDB" id="A0A0H3CHR2"/>
<sequence length="55" mass="6526">MKYYHHLIYTFRLTRLLLRREIPLRIFIFALQTKPGAVAGKHGSYIVDPFYDDLG</sequence>
<dbReference type="STRING" id="716541.ECL_00516"/>
<proteinExistence type="predicted"/>
<evidence type="ECO:0000313" key="2">
    <source>
        <dbReference type="Proteomes" id="UP000002363"/>
    </source>
</evidence>
<dbReference type="KEGG" id="enc:ECL_00516"/>
<dbReference type="Proteomes" id="UP000002363">
    <property type="component" value="Chromosome"/>
</dbReference>
<reference evidence="1 2" key="1">
    <citation type="journal article" date="2010" name="J. Bacteriol.">
        <title>Complete genome sequence of Enterobacter cloacae subsp. cloacae type strain ATCC 13047.</title>
        <authorList>
            <person name="Ren Y."/>
            <person name="Ren Y."/>
            <person name="Zhou Z."/>
            <person name="Guo X."/>
            <person name="Li Y."/>
            <person name="Feng L."/>
            <person name="Wang L."/>
        </authorList>
    </citation>
    <scope>NUCLEOTIDE SEQUENCE [LARGE SCALE GENOMIC DNA]</scope>
    <source>
        <strain evidence="2">ATCC 13047 / DSM 30054 / NBRC 13535 / NCTC 10005 / WDCM 00083 / NCDC 279-56</strain>
    </source>
</reference>
<organism evidence="1 2">
    <name type="scientific">Enterobacter cloacae subsp. cloacae (strain ATCC 13047 / DSM 30054 / NBRC 13535 / NCTC 10005 / WDCM 00083 / NCDC 279-56)</name>
    <dbReference type="NCBI Taxonomy" id="716541"/>
    <lineage>
        <taxon>Bacteria</taxon>
        <taxon>Pseudomonadati</taxon>
        <taxon>Pseudomonadota</taxon>
        <taxon>Gammaproteobacteria</taxon>
        <taxon>Enterobacterales</taxon>
        <taxon>Enterobacteriaceae</taxon>
        <taxon>Enterobacter</taxon>
        <taxon>Enterobacter cloacae complex</taxon>
    </lineage>
</organism>
<gene>
    <name evidence="1" type="ordered locus">ECL_00516</name>
</gene>
<dbReference type="EMBL" id="CP001918">
    <property type="protein sequence ID" value="ADF60082.1"/>
    <property type="molecule type" value="Genomic_DNA"/>
</dbReference>
<protein>
    <submittedName>
        <fullName evidence="1">Uncharacterized protein</fullName>
    </submittedName>
</protein>
<name>A0A0H3CHR2_ENTCC</name>
<dbReference type="HOGENOM" id="CLU_3025006_0_0_6"/>
<keyword evidence="2" id="KW-1185">Reference proteome</keyword>
<dbReference type="EnsemblBacteria" id="ADF60082">
    <property type="protein sequence ID" value="ADF60082"/>
    <property type="gene ID" value="ECL_00516"/>
</dbReference>
<accession>A0A0H3CHR2</accession>